<feature type="domain" description="Helix-turn-helix" evidence="1">
    <location>
        <begin position="45"/>
        <end position="93"/>
    </location>
</feature>
<proteinExistence type="predicted"/>
<dbReference type="RefSeq" id="WP_188457295.1">
    <property type="nucleotide sequence ID" value="NZ_BMGM01000001.1"/>
</dbReference>
<organism evidence="2 3">
    <name type="scientific">Psychroflexus planctonicus</name>
    <dbReference type="NCBI Taxonomy" id="1526575"/>
    <lineage>
        <taxon>Bacteria</taxon>
        <taxon>Pseudomonadati</taxon>
        <taxon>Bacteroidota</taxon>
        <taxon>Flavobacteriia</taxon>
        <taxon>Flavobacteriales</taxon>
        <taxon>Flavobacteriaceae</taxon>
        <taxon>Psychroflexus</taxon>
    </lineage>
</organism>
<evidence type="ECO:0000313" key="2">
    <source>
        <dbReference type="EMBL" id="GGE25567.1"/>
    </source>
</evidence>
<dbReference type="Pfam" id="PF12728">
    <property type="entry name" value="HTH_17"/>
    <property type="match status" value="1"/>
</dbReference>
<evidence type="ECO:0000259" key="1">
    <source>
        <dbReference type="Pfam" id="PF12728"/>
    </source>
</evidence>
<dbReference type="Gene3D" id="1.10.1660.10">
    <property type="match status" value="1"/>
</dbReference>
<evidence type="ECO:0000313" key="3">
    <source>
        <dbReference type="Proteomes" id="UP000599179"/>
    </source>
</evidence>
<keyword evidence="3" id="KW-1185">Reference proteome</keyword>
<dbReference type="GO" id="GO:0003677">
    <property type="term" value="F:DNA binding"/>
    <property type="evidence" value="ECO:0007669"/>
    <property type="project" value="UniProtKB-KW"/>
</dbReference>
<dbReference type="Proteomes" id="UP000599179">
    <property type="component" value="Unassembled WGS sequence"/>
</dbReference>
<reference evidence="3" key="1">
    <citation type="journal article" date="2019" name="Int. J. Syst. Evol. Microbiol.">
        <title>The Global Catalogue of Microorganisms (GCM) 10K type strain sequencing project: providing services to taxonomists for standard genome sequencing and annotation.</title>
        <authorList>
            <consortium name="The Broad Institute Genomics Platform"/>
            <consortium name="The Broad Institute Genome Sequencing Center for Infectious Disease"/>
            <person name="Wu L."/>
            <person name="Ma J."/>
        </authorList>
    </citation>
    <scope>NUCLEOTIDE SEQUENCE [LARGE SCALE GENOMIC DNA]</scope>
    <source>
        <strain evidence="3">CGMCC 1.12931</strain>
    </source>
</reference>
<keyword evidence="2" id="KW-0238">DNA-binding</keyword>
<dbReference type="InterPro" id="IPR041657">
    <property type="entry name" value="HTH_17"/>
</dbReference>
<dbReference type="SUPFAM" id="SSF46955">
    <property type="entry name" value="Putative DNA-binding domain"/>
    <property type="match status" value="1"/>
</dbReference>
<dbReference type="EMBL" id="BMGM01000001">
    <property type="protein sequence ID" value="GGE25567.1"/>
    <property type="molecule type" value="Genomic_DNA"/>
</dbReference>
<dbReference type="InterPro" id="IPR009061">
    <property type="entry name" value="DNA-bd_dom_put_sf"/>
</dbReference>
<protein>
    <submittedName>
        <fullName evidence="2">DNA-binding protein</fullName>
    </submittedName>
</protein>
<accession>A0ABQ1SDT5</accession>
<comment type="caution">
    <text evidence="2">The sequence shown here is derived from an EMBL/GenBank/DDBJ whole genome shotgun (WGS) entry which is preliminary data.</text>
</comment>
<name>A0ABQ1SDT5_9FLAO</name>
<sequence length="98" mass="11565">MSYSEPVQFVQITTDELAKLIDQKISDNLNNFKKEFLSKEADDELLTREQTAEFLQVDVSTLYLWAKKGKIKPYGIGKRRYYKRSELIECLTQIRQLN</sequence>
<gene>
    <name evidence="2" type="ORF">GCM10010832_02880</name>
</gene>